<evidence type="ECO:0000313" key="5">
    <source>
        <dbReference type="EMBL" id="OLR56495.1"/>
    </source>
</evidence>
<dbReference type="InterPro" id="IPR029052">
    <property type="entry name" value="Metallo-depent_PP-like"/>
</dbReference>
<reference evidence="5 6" key="1">
    <citation type="journal article" date="2016" name="Appl. Environ. Microbiol.">
        <title>Function and Phylogeny of Bacterial Butyryl Coenzyme A:Acetate Transferases and Their Diversity in the Proximal Colon of Swine.</title>
        <authorList>
            <person name="Trachsel J."/>
            <person name="Bayles D.O."/>
            <person name="Looft T."/>
            <person name="Levine U.Y."/>
            <person name="Allen H.K."/>
        </authorList>
    </citation>
    <scope>NUCLEOTIDE SEQUENCE [LARGE SCALE GENOMIC DNA]</scope>
    <source>
        <strain evidence="5 6">68-3-10</strain>
    </source>
</reference>
<protein>
    <recommendedName>
        <fullName evidence="4">Fructose-1,6-bisphosphatase class 3</fullName>
        <shortName evidence="4">FBPase class 3</shortName>
        <ecNumber evidence="4">3.1.3.11</ecNumber>
    </recommendedName>
    <alternativeName>
        <fullName evidence="4">D-fructose-1,6-bisphosphate 1-phosphohydrolase class 3</fullName>
    </alternativeName>
</protein>
<evidence type="ECO:0000256" key="4">
    <source>
        <dbReference type="HAMAP-Rule" id="MF_01854"/>
    </source>
</evidence>
<dbReference type="Proteomes" id="UP000187404">
    <property type="component" value="Unassembled WGS sequence"/>
</dbReference>
<dbReference type="EC" id="3.1.3.11" evidence="4"/>
<comment type="similarity">
    <text evidence="4">Belongs to the FBPase class 3 family.</text>
</comment>
<comment type="caution">
    <text evidence="5">The sequence shown here is derived from an EMBL/GenBank/DDBJ whole genome shotgun (WGS) entry which is preliminary data.</text>
</comment>
<comment type="pathway">
    <text evidence="4">Carbohydrate biosynthesis; gluconeogenesis.</text>
</comment>
<dbReference type="AlphaFoldDB" id="A0A1Q9JK25"/>
<dbReference type="UniPathway" id="UPA00138"/>
<name>A0A1Q9JK25_9FIRM</name>
<gene>
    <name evidence="4" type="primary">fbp</name>
    <name evidence="5" type="ORF">BHK98_10705</name>
</gene>
<keyword evidence="3 4" id="KW-0119">Carbohydrate metabolism</keyword>
<dbReference type="SUPFAM" id="SSF56300">
    <property type="entry name" value="Metallo-dependent phosphatases"/>
    <property type="match status" value="1"/>
</dbReference>
<keyword evidence="1 4" id="KW-0378">Hydrolase</keyword>
<evidence type="ECO:0000313" key="6">
    <source>
        <dbReference type="Proteomes" id="UP000187404"/>
    </source>
</evidence>
<dbReference type="Pfam" id="PF06874">
    <property type="entry name" value="FBPase_2"/>
    <property type="match status" value="1"/>
</dbReference>
<evidence type="ECO:0000256" key="1">
    <source>
        <dbReference type="ARBA" id="ARBA00022801"/>
    </source>
</evidence>
<dbReference type="EMBL" id="MJIE01000001">
    <property type="protein sequence ID" value="OLR56495.1"/>
    <property type="molecule type" value="Genomic_DNA"/>
</dbReference>
<dbReference type="InterPro" id="IPR009164">
    <property type="entry name" value="FBPtase_class3"/>
</dbReference>
<dbReference type="RefSeq" id="WP_075714179.1">
    <property type="nucleotide sequence ID" value="NZ_MJIE01000001.1"/>
</dbReference>
<comment type="catalytic activity">
    <reaction evidence="4">
        <text>beta-D-fructose 1,6-bisphosphate + H2O = beta-D-fructose 6-phosphate + phosphate</text>
        <dbReference type="Rhea" id="RHEA:11064"/>
        <dbReference type="ChEBI" id="CHEBI:15377"/>
        <dbReference type="ChEBI" id="CHEBI:32966"/>
        <dbReference type="ChEBI" id="CHEBI:43474"/>
        <dbReference type="ChEBI" id="CHEBI:57634"/>
        <dbReference type="EC" id="3.1.3.11"/>
    </reaction>
</comment>
<organism evidence="5 6">
    <name type="scientific">Hornefia porci</name>
    <dbReference type="NCBI Taxonomy" id="2652292"/>
    <lineage>
        <taxon>Bacteria</taxon>
        <taxon>Bacillati</taxon>
        <taxon>Bacillota</taxon>
        <taxon>Clostridia</taxon>
        <taxon>Peptostreptococcales</taxon>
        <taxon>Anaerovoracaceae</taxon>
        <taxon>Hornefia</taxon>
    </lineage>
</organism>
<keyword evidence="2 4" id="KW-0464">Manganese</keyword>
<dbReference type="PIRSF" id="PIRSF000906">
    <property type="entry name" value="FBPtase_Bacill"/>
    <property type="match status" value="1"/>
</dbReference>
<dbReference type="GO" id="GO:0042132">
    <property type="term" value="F:fructose 1,6-bisphosphate 1-phosphatase activity"/>
    <property type="evidence" value="ECO:0007669"/>
    <property type="project" value="UniProtKB-UniRule"/>
</dbReference>
<sequence>MADLKYLELLAKDYPNLEAASAEIINLNAILALPKGTEYFLSDLHGEHEAFIHMLKSASGTIRMKIDEHYGGILSEQDRDDLAALIYNPQAELKRRHKSEADFNKWCTTVIYRLITICQSVSTKYTRSKVRKRLPGNLAYAMDELLHADDEANKNHYYEAIISSIIECGIADRFIVAMAEAISDLAVDHLHIIGDIFDRGAHPDQIMDFLMNYHDVDFQWGNHDIVWMGAATGNWACITNILRMNISYNNFDMLEVGYGINLRPLATFAERVYGDDPCEKFMPHILDENIYDPVSPLHAAQMHKAIAIMQFKIEGQRIKAHPEYGMEKRLLLDKLNLKEGTVTVEGKVWPLRDTNFPTVDPEDPYRLTPEEEQVMDSLEASILNSEKLQRHIQFLFSHGALYKKINGNLLYHGCVPMDEQGEFVDVTLGGGTYRGKALMDYLDKQVRAAYFSPDESQEVGRSGDLMWYLWEGSNSPLFGKEKMTTFERLFIADKASHKEPTRPYYKLIRQKEPVQHILREFGLDPNHGKILNGHVPVKIKDGESPIKGGGLLYVIDGGISKAYQKQTGIAGYTFIFNSRFMALAEHKPYTPLQPDGTQTFTSPTLQIVDTLPERMLIIDTDQGAELVEQVNDMKALCDAYRRGLLKQQY</sequence>
<dbReference type="Gene3D" id="3.60.21.10">
    <property type="match status" value="1"/>
</dbReference>
<accession>A0A1Q9JK25</accession>
<keyword evidence="6" id="KW-1185">Reference proteome</keyword>
<dbReference type="OrthoDB" id="9779903at2"/>
<dbReference type="STRING" id="1261640.BHK98_10705"/>
<dbReference type="GO" id="GO:0006094">
    <property type="term" value="P:gluconeogenesis"/>
    <property type="evidence" value="ECO:0007669"/>
    <property type="project" value="UniProtKB-UniRule"/>
</dbReference>
<evidence type="ECO:0000256" key="2">
    <source>
        <dbReference type="ARBA" id="ARBA00023211"/>
    </source>
</evidence>
<proteinExistence type="inferred from homology"/>
<evidence type="ECO:0000256" key="3">
    <source>
        <dbReference type="ARBA" id="ARBA00023277"/>
    </source>
</evidence>
<dbReference type="HAMAP" id="MF_01854">
    <property type="entry name" value="FBPase_class3"/>
    <property type="match status" value="1"/>
</dbReference>
<comment type="cofactor">
    <cofactor evidence="4">
        <name>Mn(2+)</name>
        <dbReference type="ChEBI" id="CHEBI:29035"/>
    </cofactor>
</comment>